<proteinExistence type="predicted"/>
<accession>A0ABD3PNP6</accession>
<comment type="caution">
    <text evidence="1">The sequence shown here is derived from an EMBL/GenBank/DDBJ whole genome shotgun (WGS) entry which is preliminary data.</text>
</comment>
<evidence type="ECO:0000313" key="2">
    <source>
        <dbReference type="Proteomes" id="UP001516023"/>
    </source>
</evidence>
<protein>
    <recommendedName>
        <fullName evidence="3">HEAT repeat-containing protein 1</fullName>
    </recommendedName>
</protein>
<sequence length="792" mass="89846">MACREEVLANILHIFSTSTNTSPLASNDNGEVYFHILQNCSISGKSKCHDDKHLMRPSSQCDDRSGIGLEEMWKPLVRAETKDLAVVNKIMSVMIDFSREHAEFGDAFKEYDDTLIWEAGMKLIHHVVSDEKYGTLDDEPISPHILLSTVMDSYYYNDSDAQVHEMNDNEQLVTFGRHLNDDTQAKQLSTSLAMFYLRSHIASFSIEKAVDLTRQSTASSSTTMIRWRRLKSMVEDITSLFKKMLSDHLTSLLAQEIDPSKMAVETMQLITVATSVYAHNIFLTCRNLIELLLKYACKSSSDRHFKRLTLETGNNCIGTLTSLVALQLIFGEGRVASSSAIHAAMNCIDGQPTDNLFQLMLHECDSDTNDDQTKPQKFNLWNDTAVKKCSRGLDLMQDLLLYPSIRLSYDIQRSRISVGHNDDDTDDSSEDGHHQETYDLLGIAIMAYCLSTGEGHISLPYPYSKQYRWSLLFPHIRALLTGLHASSTFNFINDTQLSTLDELNDTYAFELGIEMLDKLMSAAPSVIDPCSQTRNARLKEFAILSCAKILESTIESLLSLVLRLSMFESSICNGSNLKPVKYSSQHVMGMAQTLLELHMPDVRIRALTSLSQKMKSTGQSQVLLPRVLDWMRPSIMKIYLDKMTSSDDIAIVLVIIDALSPFVQDLEFAFDRHKSTRDLTELVSMTEVHVSFVSIYRFIRLWVCRARSNTNSKRTTSNVRMDIFHQIEDWVLECTSVMRNFAESLSSQLDFWSVEGSPKDTTQFDKNDPPSGWHRLFLLLHSLKESLEEVKE</sequence>
<dbReference type="EMBL" id="JABMIG020000144">
    <property type="protein sequence ID" value="KAL3789239.1"/>
    <property type="molecule type" value="Genomic_DNA"/>
</dbReference>
<gene>
    <name evidence="1" type="ORF">HJC23_002824</name>
</gene>
<evidence type="ECO:0008006" key="3">
    <source>
        <dbReference type="Google" id="ProtNLM"/>
    </source>
</evidence>
<evidence type="ECO:0000313" key="1">
    <source>
        <dbReference type="EMBL" id="KAL3789239.1"/>
    </source>
</evidence>
<keyword evidence="2" id="KW-1185">Reference proteome</keyword>
<name>A0ABD3PNP6_9STRA</name>
<dbReference type="Proteomes" id="UP001516023">
    <property type="component" value="Unassembled WGS sequence"/>
</dbReference>
<reference evidence="1 2" key="1">
    <citation type="journal article" date="2020" name="G3 (Bethesda)">
        <title>Improved Reference Genome for Cyclotella cryptica CCMP332, a Model for Cell Wall Morphogenesis, Salinity Adaptation, and Lipid Production in Diatoms (Bacillariophyta).</title>
        <authorList>
            <person name="Roberts W.R."/>
            <person name="Downey K.M."/>
            <person name="Ruck E.C."/>
            <person name="Traller J.C."/>
            <person name="Alverson A.J."/>
        </authorList>
    </citation>
    <scope>NUCLEOTIDE SEQUENCE [LARGE SCALE GENOMIC DNA]</scope>
    <source>
        <strain evidence="1 2">CCMP332</strain>
    </source>
</reference>
<dbReference type="AlphaFoldDB" id="A0ABD3PNP6"/>
<organism evidence="1 2">
    <name type="scientific">Cyclotella cryptica</name>
    <dbReference type="NCBI Taxonomy" id="29204"/>
    <lineage>
        <taxon>Eukaryota</taxon>
        <taxon>Sar</taxon>
        <taxon>Stramenopiles</taxon>
        <taxon>Ochrophyta</taxon>
        <taxon>Bacillariophyta</taxon>
        <taxon>Coscinodiscophyceae</taxon>
        <taxon>Thalassiosirophycidae</taxon>
        <taxon>Stephanodiscales</taxon>
        <taxon>Stephanodiscaceae</taxon>
        <taxon>Cyclotella</taxon>
    </lineage>
</organism>